<gene>
    <name evidence="1" type="ORF">PFRI_23680</name>
</gene>
<dbReference type="STRING" id="696762.PFRI_23680"/>
<dbReference type="RefSeq" id="WP_072630920.1">
    <property type="nucleotide sequence ID" value="NZ_MLCB01000143.1"/>
</dbReference>
<organism evidence="1 2">
    <name type="scientific">Planktotalea frisia</name>
    <dbReference type="NCBI Taxonomy" id="696762"/>
    <lineage>
        <taxon>Bacteria</taxon>
        <taxon>Pseudomonadati</taxon>
        <taxon>Pseudomonadota</taxon>
        <taxon>Alphaproteobacteria</taxon>
        <taxon>Rhodobacterales</taxon>
        <taxon>Paracoccaceae</taxon>
        <taxon>Planktotalea</taxon>
    </lineage>
</organism>
<dbReference type="AlphaFoldDB" id="A0A1L9NVY9"/>
<dbReference type="EMBL" id="MLCB01000143">
    <property type="protein sequence ID" value="OJI93468.1"/>
    <property type="molecule type" value="Genomic_DNA"/>
</dbReference>
<dbReference type="Proteomes" id="UP000184514">
    <property type="component" value="Unassembled WGS sequence"/>
</dbReference>
<evidence type="ECO:0000313" key="1">
    <source>
        <dbReference type="EMBL" id="OJI93468.1"/>
    </source>
</evidence>
<comment type="caution">
    <text evidence="1">The sequence shown here is derived from an EMBL/GenBank/DDBJ whole genome shotgun (WGS) entry which is preliminary data.</text>
</comment>
<accession>A0A1L9NVY9</accession>
<sequence>MSGFSKYGFIGLSAFFFAQAETVAADSTRESIRAAIKICTDIPKEIDVARANLLKNGWERTKEGALIALFNGMIASKFRAHDLDYTIRNAFFMSASILGNSSLGANQISMEFGSYHLALLGIREGSPYCVLSGPSELSTLNFSAESNLTWAYNVNTEFSRRTAFALSNTHLISGNHFTEEGFQKLRASSDLSADHIAAIDEYLAFTTLHISPLEVQQ</sequence>
<keyword evidence="2" id="KW-1185">Reference proteome</keyword>
<name>A0A1L9NVY9_9RHOB</name>
<proteinExistence type="predicted"/>
<dbReference type="OrthoDB" id="7877293at2"/>
<protein>
    <submittedName>
        <fullName evidence="1">Uncharacterized protein</fullName>
    </submittedName>
</protein>
<evidence type="ECO:0000313" key="2">
    <source>
        <dbReference type="Proteomes" id="UP000184514"/>
    </source>
</evidence>
<reference evidence="1 2" key="1">
    <citation type="submission" date="2016-10" db="EMBL/GenBank/DDBJ databases">
        <title>Genome sequence of Planktotalea frisia SH6-1.</title>
        <authorList>
            <person name="Poehlein A."/>
            <person name="Bakenhus I."/>
            <person name="Voget S."/>
            <person name="Brinkhoff T."/>
            <person name="Simon M."/>
        </authorList>
    </citation>
    <scope>NUCLEOTIDE SEQUENCE [LARGE SCALE GENOMIC DNA]</scope>
    <source>
        <strain evidence="1 2">SH6-1</strain>
    </source>
</reference>